<dbReference type="OrthoDB" id="343921at2759"/>
<feature type="compositionally biased region" description="Basic and acidic residues" evidence="8">
    <location>
        <begin position="547"/>
        <end position="556"/>
    </location>
</feature>
<dbReference type="InterPro" id="IPR012337">
    <property type="entry name" value="RNaseH-like_sf"/>
</dbReference>
<dbReference type="GO" id="GO:0034728">
    <property type="term" value="P:nucleosome organization"/>
    <property type="evidence" value="ECO:0007669"/>
    <property type="project" value="TreeGrafter"/>
</dbReference>
<dbReference type="FunFam" id="1.10.10.2740:FF:000002">
    <property type="entry name" value="Transcription elongation factor Spt6"/>
    <property type="match status" value="1"/>
</dbReference>
<dbReference type="InterPro" id="IPR032706">
    <property type="entry name" value="Spt6_HHH"/>
</dbReference>
<feature type="compositionally biased region" description="Acidic residues" evidence="8">
    <location>
        <begin position="8"/>
        <end position="20"/>
    </location>
</feature>
<organism evidence="15">
    <name type="scientific">Notodromas monacha</name>
    <dbReference type="NCBI Taxonomy" id="399045"/>
    <lineage>
        <taxon>Eukaryota</taxon>
        <taxon>Metazoa</taxon>
        <taxon>Ecdysozoa</taxon>
        <taxon>Arthropoda</taxon>
        <taxon>Crustacea</taxon>
        <taxon>Oligostraca</taxon>
        <taxon>Ostracoda</taxon>
        <taxon>Podocopa</taxon>
        <taxon>Podocopida</taxon>
        <taxon>Cypridocopina</taxon>
        <taxon>Cypridoidea</taxon>
        <taxon>Cyprididae</taxon>
        <taxon>Notodromas</taxon>
    </lineage>
</organism>
<protein>
    <recommendedName>
        <fullName evidence="6">Suppressor of Ty 6 homolog</fullName>
    </recommendedName>
    <alternativeName>
        <fullName evidence="7">Abnormal embryogenesis protein 5</fullName>
    </alternativeName>
</protein>
<dbReference type="InterPro" id="IPR010994">
    <property type="entry name" value="RuvA_2-like"/>
</dbReference>
<evidence type="ECO:0000259" key="10">
    <source>
        <dbReference type="Pfam" id="PF14632"/>
    </source>
</evidence>
<dbReference type="Pfam" id="PF22706">
    <property type="entry name" value="Tex_central_region"/>
    <property type="match status" value="1"/>
</dbReference>
<keyword evidence="9" id="KW-0812">Transmembrane</keyword>
<feature type="compositionally biased region" description="Acidic residues" evidence="8">
    <location>
        <begin position="557"/>
        <end position="568"/>
    </location>
</feature>
<comment type="subcellular location">
    <subcellularLocation>
        <location evidence="1">Nucleus</location>
    </subcellularLocation>
</comment>
<feature type="compositionally biased region" description="Acidic residues" evidence="8">
    <location>
        <begin position="137"/>
        <end position="155"/>
    </location>
</feature>
<feature type="domain" description="Transcription elongation factor Spt6 YqgF" evidence="12">
    <location>
        <begin position="828"/>
        <end position="989"/>
    </location>
</feature>
<dbReference type="Pfam" id="PF14639">
    <property type="entry name" value="YqgF"/>
    <property type="match status" value="1"/>
</dbReference>
<dbReference type="Gene3D" id="1.10.150.850">
    <property type="entry name" value="Spt6, helix-hairpin-helix domain"/>
    <property type="match status" value="1"/>
</dbReference>
<dbReference type="InterPro" id="IPR042066">
    <property type="entry name" value="Spt6_death-like"/>
</dbReference>
<keyword evidence="16" id="KW-1185">Reference proteome</keyword>
<dbReference type="SUPFAM" id="SSF47781">
    <property type="entry name" value="RuvA domain 2-like"/>
    <property type="match status" value="2"/>
</dbReference>
<evidence type="ECO:0000256" key="6">
    <source>
        <dbReference type="ARBA" id="ARBA00070965"/>
    </source>
</evidence>
<dbReference type="GO" id="GO:0031491">
    <property type="term" value="F:nucleosome binding"/>
    <property type="evidence" value="ECO:0007669"/>
    <property type="project" value="TreeGrafter"/>
</dbReference>
<dbReference type="EMBL" id="CAJPEX010003746">
    <property type="protein sequence ID" value="CAG0922503.1"/>
    <property type="molecule type" value="Genomic_DNA"/>
</dbReference>
<dbReference type="InterPro" id="IPR028083">
    <property type="entry name" value="Spt6_acidic_N_dom"/>
</dbReference>
<evidence type="ECO:0000256" key="9">
    <source>
        <dbReference type="SAM" id="Phobius"/>
    </source>
</evidence>
<feature type="region of interest" description="Disordered" evidence="8">
    <location>
        <begin position="107"/>
        <end position="263"/>
    </location>
</feature>
<comment type="similarity">
    <text evidence="2">Belongs to the SPT6 family.</text>
</comment>
<feature type="compositionally biased region" description="Basic residues" evidence="8">
    <location>
        <begin position="253"/>
        <end position="263"/>
    </location>
</feature>
<dbReference type="GO" id="GO:0140673">
    <property type="term" value="P:transcription elongation-coupled chromatin remodeling"/>
    <property type="evidence" value="ECO:0007669"/>
    <property type="project" value="InterPro"/>
</dbReference>
<evidence type="ECO:0000259" key="13">
    <source>
        <dbReference type="Pfam" id="PF14641"/>
    </source>
</evidence>
<dbReference type="CDD" id="cd00164">
    <property type="entry name" value="S1_like"/>
    <property type="match status" value="1"/>
</dbReference>
<name>A0A7R9GII9_9CRUS</name>
<feature type="region of interest" description="Disordered" evidence="8">
    <location>
        <begin position="1"/>
        <end position="21"/>
    </location>
</feature>
<feature type="domain" description="Spt6 acidic N-terminal" evidence="10">
    <location>
        <begin position="31"/>
        <end position="110"/>
    </location>
</feature>
<dbReference type="PANTHER" id="PTHR10145">
    <property type="entry name" value="TRANSCRIPTION ELONGATION FACTOR SPT6"/>
    <property type="match status" value="1"/>
</dbReference>
<dbReference type="GO" id="GO:0042393">
    <property type="term" value="F:histone binding"/>
    <property type="evidence" value="ECO:0007669"/>
    <property type="project" value="TreeGrafter"/>
</dbReference>
<dbReference type="EMBL" id="OA885783">
    <property type="protein sequence ID" value="CAD7282351.1"/>
    <property type="molecule type" value="Genomic_DNA"/>
</dbReference>
<evidence type="ECO:0000256" key="2">
    <source>
        <dbReference type="ARBA" id="ARBA00009253"/>
    </source>
</evidence>
<evidence type="ECO:0000256" key="5">
    <source>
        <dbReference type="ARBA" id="ARBA00062894"/>
    </source>
</evidence>
<dbReference type="Gene3D" id="1.10.3500.10">
    <property type="entry name" value="Tex N-terminal region-like"/>
    <property type="match status" value="1"/>
</dbReference>
<evidence type="ECO:0000259" key="14">
    <source>
        <dbReference type="Pfam" id="PF22706"/>
    </source>
</evidence>
<dbReference type="InterPro" id="IPR055179">
    <property type="entry name" value="Tex-like_central_region"/>
</dbReference>
<evidence type="ECO:0000256" key="1">
    <source>
        <dbReference type="ARBA" id="ARBA00004123"/>
    </source>
</evidence>
<keyword evidence="4" id="KW-0539">Nucleus</keyword>
<keyword evidence="3" id="KW-0804">Transcription</keyword>
<feature type="domain" description="Transcription elongation factor Spt6 helix-hairpin-helix motif" evidence="11">
    <location>
        <begin position="994"/>
        <end position="1096"/>
    </location>
</feature>
<feature type="region of interest" description="Disordered" evidence="8">
    <location>
        <begin position="547"/>
        <end position="573"/>
    </location>
</feature>
<evidence type="ECO:0000313" key="16">
    <source>
        <dbReference type="Proteomes" id="UP000678499"/>
    </source>
</evidence>
<dbReference type="Gene3D" id="1.10.10.2740">
    <property type="entry name" value="Spt6, Death-like domain"/>
    <property type="match status" value="1"/>
</dbReference>
<feature type="compositionally biased region" description="Acidic residues" evidence="8">
    <location>
        <begin position="113"/>
        <end position="123"/>
    </location>
</feature>
<keyword evidence="9" id="KW-0472">Membrane</keyword>
<evidence type="ECO:0000256" key="3">
    <source>
        <dbReference type="ARBA" id="ARBA00023163"/>
    </source>
</evidence>
<comment type="subunit">
    <text evidence="5">Interacts with glp-1 and lin-12.</text>
</comment>
<dbReference type="Gene3D" id="3.30.420.140">
    <property type="entry name" value="YqgF/RNase H-like domain"/>
    <property type="match status" value="1"/>
</dbReference>
<evidence type="ECO:0000256" key="4">
    <source>
        <dbReference type="ARBA" id="ARBA00023242"/>
    </source>
</evidence>
<dbReference type="GO" id="GO:0008023">
    <property type="term" value="C:transcription elongation factor complex"/>
    <property type="evidence" value="ECO:0007669"/>
    <property type="project" value="TreeGrafter"/>
</dbReference>
<feature type="domain" description="Helix-turn-helix DNA-binding" evidence="13">
    <location>
        <begin position="320"/>
        <end position="432"/>
    </location>
</feature>
<feature type="compositionally biased region" description="Acidic residues" evidence="8">
    <location>
        <begin position="165"/>
        <end position="179"/>
    </location>
</feature>
<feature type="transmembrane region" description="Helical" evidence="9">
    <location>
        <begin position="1602"/>
        <end position="1625"/>
    </location>
</feature>
<dbReference type="Proteomes" id="UP000678499">
    <property type="component" value="Unassembled WGS sequence"/>
</dbReference>
<keyword evidence="9" id="KW-1133">Transmembrane helix</keyword>
<evidence type="ECO:0000313" key="15">
    <source>
        <dbReference type="EMBL" id="CAD7282351.1"/>
    </source>
</evidence>
<evidence type="ECO:0000256" key="8">
    <source>
        <dbReference type="SAM" id="MobiDB-lite"/>
    </source>
</evidence>
<dbReference type="FunFam" id="1.10.10.650:FF:000002">
    <property type="entry name" value="Transcription elongation factor spt6"/>
    <property type="match status" value="1"/>
</dbReference>
<feature type="compositionally biased region" description="Acidic residues" evidence="8">
    <location>
        <begin position="78"/>
        <end position="89"/>
    </location>
</feature>
<evidence type="ECO:0000259" key="11">
    <source>
        <dbReference type="Pfam" id="PF14635"/>
    </source>
</evidence>
<dbReference type="FunFam" id="1.10.150.850:FF:000001">
    <property type="entry name" value="Transcription elongation factor spt6"/>
    <property type="match status" value="1"/>
</dbReference>
<dbReference type="InterPro" id="IPR023319">
    <property type="entry name" value="Tex-like_HTH_dom_sf"/>
</dbReference>
<evidence type="ECO:0000259" key="12">
    <source>
        <dbReference type="Pfam" id="PF14639"/>
    </source>
</evidence>
<dbReference type="InterPro" id="IPR037027">
    <property type="entry name" value="YqgF/RNaseH-like_dom_sf"/>
</dbReference>
<dbReference type="PANTHER" id="PTHR10145:SF6">
    <property type="entry name" value="TRANSCRIPTION ELONGATION FACTOR SPT6"/>
    <property type="match status" value="1"/>
</dbReference>
<dbReference type="InterPro" id="IPR028231">
    <property type="entry name" value="Spt6_YqgF"/>
</dbReference>
<sequence length="1711" mass="194384">MSDYLDKEAEESDDEEELDEVERKRLKKIRDESEDEEDDEEQYAEELRDFIADTNVDSEESEGEGVVRRRKRTSGEREELDDQLEDDDYDLLEENLGIKVQRQKKFRRVRVEEESDEEQEAMEESAASVMVDAAAEASDEEATREDLDLTNEQDEERARRSGGSDQEDELDDFIVDEEGNPVRDKRKKVKRNHIPDSALQDAQDIFGVEFDYDDMEQVSGEEGGDEEGVEGEEDEYYSDEEREEGEDGDRSSPARKKRRVGKKGWRRKVPKTTIFDLFEPADLERNHFTDLDNDLRNSDIPERMQIRNFPVTPADAQDGDRELEEESEWIYRNAFSVMPVSKQTIRPEASMKESKLVQPILGASTTSRKIKNALEFMRNMYLEVPFIANYRKEYVEGLTSNDLWRIYDFDEKWCQLKSRKEKLCELMQSMMTYQQDMCVERSDEPLPEDFRAVCVTDVQRTMQAETPEEFNDAYSQFLMYYSHEVPNMHDYRRRKRTEQRRKEREALQAERLQKKHTKTVIVSKTVVNDDTGEMTTVDVAEEVTDDERVMEEKEKEVVEEDEEEEEEPEQLKAPARRHPYNLCRRAGLAGFASLFGLAPDRFAENVRDEYARHEPESSPVEPLEAAKQYVCAQFPQVEDVVKAATLMVAHQLAAEPDVRRAIRTKVYNGATVNVRPTKKGFREIDENHALYRYKYLNGKAVSSLENELFLVLEGGEKDGLITLELNCDVLNKDGVRLSEEVETLYVQDGFAQYVKSWNEVRRNTIRQMFARILIPLMEKELRRRLGDEAREHVVLSAARKLYDSIKVAPYRPPDAKDDDDENWDCTAGIRVLGLSYVANEPDLAAFAVVIDMNAEVLDKLRLPAIMRGRGRQNQVPEKKANAVQHTFANDLQNLRQLIIKHKPHVVAMAAESRAAQQLGSELETVLAELRTSHGFPEVTVEFVDNSLAKIYGNSLRGAEEFPEYPMVLRQAVSLARRIQNPLLEFAQLCTFDDEILCVPWHSMQDQGGRDALLAALQHEFITRVNNVGVDLNECAASPYVAQVLQFVCGLGPRKAAAVLKTLRQKTIRMENRTQLVTQLHMGPRLFMNVAGFIRIDTNSLGDSADNYVELLDSTRVHPETYEWARKMAIDALEYDEVGYDANPGAALEEILESPDRLKDLDLEAFAVELERQGYGNKKITLPDIRVELTNRYADHREEYKSPGEDELFAWFTKETPDTLHPGRLQLGHVVGIAHRKHNARGDDLQQQQQPTRLDSGLWRCQFCLRSDFPELSEVWTHLDLGQCPGRAVGVRLRLENGIPGFIPIKNLSDSEVLNPMDRVYVGMVIQVVMLHAAGGCEEVGGRLVCIDACDVKKPGHYDFTIDFQGSKLDLSCVAYKGLKRVKLFKRTFCRGRSTGMEDVIDPWDFCFFKQGKQNNRIPIFSEKPKTDKTAMEVIKEEALQQNSLDSQPPSLVPEMKMEISTSTENPLQGISVYSGTQSPTAATPEQSLSSPLAPWILSRTSASPRVTGTVLSADVPNVTFTPFVTSPPPIGSTKTLLGDENPQIVDAMGGWIPLGPTMAPIPKTTEIDNFSKVMNDLGNISRVNISAEFADGTIVHAVVPSWLLQAFIWLVGVLGITSPLAFGTFCCCQRFKVKKDEESKEKGHKRVKRESRSFPNPSFEEEIEMAELPSLATIQPLMASFRPARTIECSGGLCASGLASPACLDAEEAEF</sequence>
<proteinExistence type="inferred from homology"/>
<dbReference type="InterPro" id="IPR017072">
    <property type="entry name" value="TF_Spt6"/>
</dbReference>
<reference evidence="15" key="1">
    <citation type="submission" date="2020-11" db="EMBL/GenBank/DDBJ databases">
        <authorList>
            <person name="Tran Van P."/>
        </authorList>
    </citation>
    <scope>NUCLEOTIDE SEQUENCE</scope>
</reference>
<dbReference type="Pfam" id="PF14641">
    <property type="entry name" value="HTH_44"/>
    <property type="match status" value="1"/>
</dbReference>
<dbReference type="Pfam" id="PF14635">
    <property type="entry name" value="HHH_7"/>
    <property type="match status" value="1"/>
</dbReference>
<accession>A0A7R9GII9</accession>
<gene>
    <name evidence="15" type="ORF">NMOB1V02_LOCUS9976</name>
</gene>
<dbReference type="GO" id="GO:0003677">
    <property type="term" value="F:DNA binding"/>
    <property type="evidence" value="ECO:0007669"/>
    <property type="project" value="InterPro"/>
</dbReference>
<dbReference type="SUPFAM" id="SSF53098">
    <property type="entry name" value="Ribonuclease H-like"/>
    <property type="match status" value="1"/>
</dbReference>
<feature type="compositionally biased region" description="Acidic residues" evidence="8">
    <location>
        <begin position="222"/>
        <end position="247"/>
    </location>
</feature>
<dbReference type="InterPro" id="IPR023323">
    <property type="entry name" value="Tex-like_dom_sf"/>
</dbReference>
<evidence type="ECO:0000256" key="7">
    <source>
        <dbReference type="ARBA" id="ARBA00077055"/>
    </source>
</evidence>
<dbReference type="SUPFAM" id="SSF158832">
    <property type="entry name" value="Tex N-terminal region-like"/>
    <property type="match status" value="1"/>
</dbReference>
<feature type="domain" description="Tex-like central region" evidence="14">
    <location>
        <begin position="621"/>
        <end position="794"/>
    </location>
</feature>
<dbReference type="Pfam" id="PF14632">
    <property type="entry name" value="SPT6_acidic"/>
    <property type="match status" value="1"/>
</dbReference>
<dbReference type="InterPro" id="IPR028088">
    <property type="entry name" value="Spt6_HTH_DNA-bd_dom"/>
</dbReference>
<dbReference type="Gene3D" id="1.10.10.650">
    <property type="entry name" value="RuvA domain 2-like"/>
    <property type="match status" value="1"/>
</dbReference>
<feature type="compositionally biased region" description="Low complexity" evidence="8">
    <location>
        <begin position="124"/>
        <end position="136"/>
    </location>
</feature>
<feature type="region of interest" description="Disordered" evidence="8">
    <location>
        <begin position="50"/>
        <end position="89"/>
    </location>
</feature>